<dbReference type="PROSITE" id="PS50089">
    <property type="entry name" value="ZF_RING_2"/>
    <property type="match status" value="1"/>
</dbReference>
<dbReference type="GO" id="GO:0008270">
    <property type="term" value="F:zinc ion binding"/>
    <property type="evidence" value="ECO:0007669"/>
    <property type="project" value="UniProtKB-KW"/>
</dbReference>
<dbReference type="KEGG" id="rarg:115749696"/>
<evidence type="ECO:0000256" key="7">
    <source>
        <dbReference type="ARBA" id="ARBA00022723"/>
    </source>
</evidence>
<keyword evidence="11 16" id="KW-1133">Transmembrane helix</keyword>
<dbReference type="SUPFAM" id="SSF57850">
    <property type="entry name" value="RING/U-box"/>
    <property type="match status" value="1"/>
</dbReference>
<evidence type="ECO:0000256" key="16">
    <source>
        <dbReference type="SAM" id="Phobius"/>
    </source>
</evidence>
<proteinExistence type="inferred from homology"/>
<evidence type="ECO:0000256" key="6">
    <source>
        <dbReference type="ARBA" id="ARBA00022692"/>
    </source>
</evidence>
<evidence type="ECO:0000256" key="14">
    <source>
        <dbReference type="PROSITE-ProRule" id="PRU00175"/>
    </source>
</evidence>
<reference evidence="19" key="1">
    <citation type="submission" date="2025-08" db="UniProtKB">
        <authorList>
            <consortium name="RefSeq"/>
        </authorList>
    </citation>
    <scope>IDENTIFICATION</scope>
    <source>
        <tissue evidence="19">Leaf</tissue>
    </source>
</reference>
<comment type="catalytic activity">
    <reaction evidence="1">
        <text>S-ubiquitinyl-[E2 ubiquitin-conjugating enzyme]-L-cysteine + [acceptor protein]-L-lysine = [E2 ubiquitin-conjugating enzyme]-L-cysteine + N(6)-ubiquitinyl-[acceptor protein]-L-lysine.</text>
        <dbReference type="EC" id="2.3.2.27"/>
    </reaction>
</comment>
<evidence type="ECO:0000256" key="12">
    <source>
        <dbReference type="ARBA" id="ARBA00023136"/>
    </source>
</evidence>
<evidence type="ECO:0000256" key="5">
    <source>
        <dbReference type="ARBA" id="ARBA00022679"/>
    </source>
</evidence>
<dbReference type="RefSeq" id="XP_030542489.1">
    <property type="nucleotide sequence ID" value="XM_030686629.1"/>
</dbReference>
<evidence type="ECO:0000256" key="15">
    <source>
        <dbReference type="SAM" id="MobiDB-lite"/>
    </source>
</evidence>
<evidence type="ECO:0000256" key="10">
    <source>
        <dbReference type="ARBA" id="ARBA00022833"/>
    </source>
</evidence>
<dbReference type="SMART" id="SM00184">
    <property type="entry name" value="RING"/>
    <property type="match status" value="1"/>
</dbReference>
<dbReference type="InterPro" id="IPR044600">
    <property type="entry name" value="ATL1/ATL16-like"/>
</dbReference>
<dbReference type="AlphaFoldDB" id="A0A8B8Q5W5"/>
<name>A0A8B8Q5W5_9MYRT</name>
<feature type="domain" description="RING-type" evidence="17">
    <location>
        <begin position="101"/>
        <end position="143"/>
    </location>
</feature>
<comment type="similarity">
    <text evidence="13">Belongs to the RING-type zinc finger family. ATL subfamily.</text>
</comment>
<evidence type="ECO:0000256" key="8">
    <source>
        <dbReference type="ARBA" id="ARBA00022771"/>
    </source>
</evidence>
<comment type="pathway">
    <text evidence="3">Protein modification; protein ubiquitination.</text>
</comment>
<dbReference type="CDD" id="cd16461">
    <property type="entry name" value="RING-H2_EL5-like"/>
    <property type="match status" value="1"/>
</dbReference>
<organism evidence="18 19">
    <name type="scientific">Rhodamnia argentea</name>
    <dbReference type="NCBI Taxonomy" id="178133"/>
    <lineage>
        <taxon>Eukaryota</taxon>
        <taxon>Viridiplantae</taxon>
        <taxon>Streptophyta</taxon>
        <taxon>Embryophyta</taxon>
        <taxon>Tracheophyta</taxon>
        <taxon>Spermatophyta</taxon>
        <taxon>Magnoliopsida</taxon>
        <taxon>eudicotyledons</taxon>
        <taxon>Gunneridae</taxon>
        <taxon>Pentapetalae</taxon>
        <taxon>rosids</taxon>
        <taxon>malvids</taxon>
        <taxon>Myrtales</taxon>
        <taxon>Myrtaceae</taxon>
        <taxon>Myrtoideae</taxon>
        <taxon>Myrteae</taxon>
        <taxon>Australasian group</taxon>
        <taxon>Rhodamnia</taxon>
    </lineage>
</organism>
<dbReference type="GeneID" id="115749696"/>
<keyword evidence="7" id="KW-0479">Metal-binding</keyword>
<dbReference type="Proteomes" id="UP000827889">
    <property type="component" value="Chromosome 7"/>
</dbReference>
<dbReference type="OrthoDB" id="8062037at2759"/>
<keyword evidence="6 16" id="KW-0812">Transmembrane</keyword>
<evidence type="ECO:0000313" key="19">
    <source>
        <dbReference type="RefSeq" id="XP_030542489.1"/>
    </source>
</evidence>
<accession>A0A8B8Q5W5</accession>
<evidence type="ECO:0000256" key="1">
    <source>
        <dbReference type="ARBA" id="ARBA00000900"/>
    </source>
</evidence>
<dbReference type="InterPro" id="IPR001841">
    <property type="entry name" value="Znf_RING"/>
</dbReference>
<dbReference type="GO" id="GO:0061630">
    <property type="term" value="F:ubiquitin protein ligase activity"/>
    <property type="evidence" value="ECO:0007669"/>
    <property type="project" value="UniProtKB-EC"/>
</dbReference>
<gene>
    <name evidence="19" type="primary">LOC115749696</name>
</gene>
<evidence type="ECO:0000313" key="18">
    <source>
        <dbReference type="Proteomes" id="UP000827889"/>
    </source>
</evidence>
<evidence type="ECO:0000256" key="2">
    <source>
        <dbReference type="ARBA" id="ARBA00004167"/>
    </source>
</evidence>
<dbReference type="PANTHER" id="PTHR46913">
    <property type="entry name" value="RING-H2 FINGER PROTEIN ATL16"/>
    <property type="match status" value="1"/>
</dbReference>
<evidence type="ECO:0000256" key="11">
    <source>
        <dbReference type="ARBA" id="ARBA00022989"/>
    </source>
</evidence>
<protein>
    <recommendedName>
        <fullName evidence="4">RING-type E3 ubiquitin transferase</fullName>
        <ecNumber evidence="4">2.3.2.27</ecNumber>
    </recommendedName>
</protein>
<keyword evidence="5" id="KW-0808">Transferase</keyword>
<keyword evidence="12 16" id="KW-0472">Membrane</keyword>
<feature type="transmembrane region" description="Helical" evidence="16">
    <location>
        <begin position="17"/>
        <end position="41"/>
    </location>
</feature>
<dbReference type="EC" id="2.3.2.27" evidence="4"/>
<comment type="subcellular location">
    <subcellularLocation>
        <location evidence="2">Membrane</location>
        <topology evidence="2">Single-pass membrane protein</topology>
    </subcellularLocation>
</comment>
<dbReference type="GO" id="GO:0016567">
    <property type="term" value="P:protein ubiquitination"/>
    <property type="evidence" value="ECO:0007669"/>
    <property type="project" value="UniProtKB-UniPathway"/>
</dbReference>
<sequence length="186" mass="20221">MDGEHHHHNRRFELDPLIIGLLGIMVGAVLVATYHCILVGLPNPIAAHNQAQPSSDSDEHDRESDDRAQRQRQAGPGLASAQLDMAVIRDDKEDSRGEDACAVCLCELKDGEPVRVLPECMHYFHAACVDAWLYSHANCPLCRAKTDPPADVVLAVAELDGIPAAEHHRQAVLEGPDPARGSSNVF</sequence>
<feature type="region of interest" description="Disordered" evidence="15">
    <location>
        <begin position="49"/>
        <end position="84"/>
    </location>
</feature>
<evidence type="ECO:0000259" key="17">
    <source>
        <dbReference type="PROSITE" id="PS50089"/>
    </source>
</evidence>
<evidence type="ECO:0000256" key="4">
    <source>
        <dbReference type="ARBA" id="ARBA00012483"/>
    </source>
</evidence>
<dbReference type="GO" id="GO:0016020">
    <property type="term" value="C:membrane"/>
    <property type="evidence" value="ECO:0007669"/>
    <property type="project" value="UniProtKB-SubCell"/>
</dbReference>
<dbReference type="UniPathway" id="UPA00143"/>
<keyword evidence="10" id="KW-0862">Zinc</keyword>
<evidence type="ECO:0000256" key="9">
    <source>
        <dbReference type="ARBA" id="ARBA00022786"/>
    </source>
</evidence>
<dbReference type="Gene3D" id="3.30.40.10">
    <property type="entry name" value="Zinc/RING finger domain, C3HC4 (zinc finger)"/>
    <property type="match status" value="1"/>
</dbReference>
<dbReference type="Pfam" id="PF13639">
    <property type="entry name" value="zf-RING_2"/>
    <property type="match status" value="1"/>
</dbReference>
<dbReference type="PANTHER" id="PTHR46913:SF1">
    <property type="entry name" value="RING-H2 FINGER PROTEIN ATL16"/>
    <property type="match status" value="1"/>
</dbReference>
<keyword evidence="8 14" id="KW-0863">Zinc-finger</keyword>
<evidence type="ECO:0000256" key="3">
    <source>
        <dbReference type="ARBA" id="ARBA00004906"/>
    </source>
</evidence>
<evidence type="ECO:0000256" key="13">
    <source>
        <dbReference type="ARBA" id="ARBA00024209"/>
    </source>
</evidence>
<dbReference type="InterPro" id="IPR013083">
    <property type="entry name" value="Znf_RING/FYVE/PHD"/>
</dbReference>
<feature type="compositionally biased region" description="Basic and acidic residues" evidence="15">
    <location>
        <begin position="57"/>
        <end position="69"/>
    </location>
</feature>
<keyword evidence="9" id="KW-0833">Ubl conjugation pathway</keyword>
<keyword evidence="18" id="KW-1185">Reference proteome</keyword>